<accession>A0A2U2PCT8</accession>
<feature type="region of interest" description="Disordered" evidence="1">
    <location>
        <begin position="1"/>
        <end position="32"/>
    </location>
</feature>
<evidence type="ECO:0000256" key="1">
    <source>
        <dbReference type="SAM" id="MobiDB-lite"/>
    </source>
</evidence>
<reference evidence="2 3" key="1">
    <citation type="submission" date="2018-04" db="EMBL/GenBank/DDBJ databases">
        <title>Pedobacter chongqingensis sp. nov., isolated from a rottenly hemp rope.</title>
        <authorList>
            <person name="Cai Y."/>
        </authorList>
    </citation>
    <scope>NUCLEOTIDE SEQUENCE [LARGE SCALE GENOMIC DNA]</scope>
    <source>
        <strain evidence="2 3">FJ4-8</strain>
    </source>
</reference>
<evidence type="ECO:0000313" key="2">
    <source>
        <dbReference type="EMBL" id="PWG79170.1"/>
    </source>
</evidence>
<sequence length="618" mass="72209">MQISCSENKKKTSQPGMSNSSTSVKEEKNHKRINNNLDNYTIGRACEDRETFRIAKKPVYAISYYRAESGENNPKQVKKMGGKDFYLQSYTEYLQDGRKRYKEYIYDHTRRIENYHYDEKFDNLLLLHRVEPNAENERNYYNILNYYPDKLLKEEIEYRTYKGNDFDVQGFTGYKAEKNKSSLTIRINDIGYDSIPAPQEIYTFTGDALIKEKPLYQSKKQYFEWMVSRYVPVKTEDYVVKGRNIAFTYDTKGFITSETWMEDGQPVYTKEFEYNAGHTECIEQQYGQQGKEKSTKYIRKYNKQGDLFFEQTVEYNGNKLAPIVTEYVYDQYDNWTERKKYRLSAEEDGDKIPVQHEIREITYFENDSKVRELPFPKLSGKVQRVAATLPKSAGKKQKSINAFDQAVEKGKYDTKITKTGAKDIKDFTPKFWKLKATAFGDLDKLPGDEAVAVYETPIPADVGFEQVLAIFKKKHDKWMLWHQSAGPLLDTQGGGTMGNPFEGIAIANRAIVVNHFGGSREKWSYKHIYRFQNNDWYLIGASVHFGAPCDYFVDFDYNLSTGDVVAEYQQEICNDEGKGSEKHWKERFKQKTILPKMDEFIPGNNKVDVPDLDYEVYY</sequence>
<feature type="compositionally biased region" description="Polar residues" evidence="1">
    <location>
        <begin position="13"/>
        <end position="23"/>
    </location>
</feature>
<protein>
    <submittedName>
        <fullName evidence="2">Uncharacterized protein</fullName>
    </submittedName>
</protein>
<dbReference type="AlphaFoldDB" id="A0A2U2PCT8"/>
<keyword evidence="3" id="KW-1185">Reference proteome</keyword>
<name>A0A2U2PCT8_9SPHI</name>
<gene>
    <name evidence="2" type="ORF">DDR33_17925</name>
</gene>
<dbReference type="EMBL" id="QEAS01000016">
    <property type="protein sequence ID" value="PWG79170.1"/>
    <property type="molecule type" value="Genomic_DNA"/>
</dbReference>
<comment type="caution">
    <text evidence="2">The sequence shown here is derived from an EMBL/GenBank/DDBJ whole genome shotgun (WGS) entry which is preliminary data.</text>
</comment>
<evidence type="ECO:0000313" key="3">
    <source>
        <dbReference type="Proteomes" id="UP000245647"/>
    </source>
</evidence>
<dbReference type="Proteomes" id="UP000245647">
    <property type="component" value="Unassembled WGS sequence"/>
</dbReference>
<proteinExistence type="predicted"/>
<organism evidence="2 3">
    <name type="scientific">Pararcticibacter amylolyticus</name>
    <dbReference type="NCBI Taxonomy" id="2173175"/>
    <lineage>
        <taxon>Bacteria</taxon>
        <taxon>Pseudomonadati</taxon>
        <taxon>Bacteroidota</taxon>
        <taxon>Sphingobacteriia</taxon>
        <taxon>Sphingobacteriales</taxon>
        <taxon>Sphingobacteriaceae</taxon>
        <taxon>Pararcticibacter</taxon>
    </lineage>
</organism>